<comment type="caution">
    <text evidence="2">The sequence shown here is derived from an EMBL/GenBank/DDBJ whole genome shotgun (WGS) entry which is preliminary data.</text>
</comment>
<sequence>MGNAPPFVARAITAFALAFLLAGCPGESEPETRERVAAPAADMIARKDWLSPTDPTDPALWLASREAGRDVAPTAPAVGRWNEVLRDADQRFGESARMIANRAAQLETMLRERGIDEPAHELVADFARLADKGSRSGFSDLCQHYDNLRKQGLTRADALARLSRENGRPEGAGDEASDETGDEAAPGDAPVPVRP</sequence>
<accession>A0ABU0LS46</accession>
<reference evidence="2 3" key="1">
    <citation type="submission" date="2023-07" db="EMBL/GenBank/DDBJ databases">
        <title>Genomic Encyclopedia of Type Strains, Phase IV (KMG-IV): sequencing the most valuable type-strain genomes for metagenomic binning, comparative biology and taxonomic classification.</title>
        <authorList>
            <person name="Goeker M."/>
        </authorList>
    </citation>
    <scope>NUCLEOTIDE SEQUENCE [LARGE SCALE GENOMIC DNA]</scope>
    <source>
        <strain evidence="2 3">DSM 15561</strain>
    </source>
</reference>
<dbReference type="EMBL" id="JAUSVR010000007">
    <property type="protein sequence ID" value="MDQ0511537.1"/>
    <property type="molecule type" value="Genomic_DNA"/>
</dbReference>
<dbReference type="RefSeq" id="WP_306890237.1">
    <property type="nucleotide sequence ID" value="NZ_JAUSVR010000007.1"/>
</dbReference>
<evidence type="ECO:0000256" key="1">
    <source>
        <dbReference type="SAM" id="MobiDB-lite"/>
    </source>
</evidence>
<feature type="region of interest" description="Disordered" evidence="1">
    <location>
        <begin position="160"/>
        <end position="195"/>
    </location>
</feature>
<organism evidence="2 3">
    <name type="scientific">Ancylobacter amanitiformis</name>
    <dbReference type="NCBI Taxonomy" id="217069"/>
    <lineage>
        <taxon>Bacteria</taxon>
        <taxon>Pseudomonadati</taxon>
        <taxon>Pseudomonadota</taxon>
        <taxon>Alphaproteobacteria</taxon>
        <taxon>Hyphomicrobiales</taxon>
        <taxon>Xanthobacteraceae</taxon>
        <taxon>Ancylobacter</taxon>
    </lineage>
</organism>
<keyword evidence="3" id="KW-1185">Reference proteome</keyword>
<feature type="compositionally biased region" description="Acidic residues" evidence="1">
    <location>
        <begin position="172"/>
        <end position="182"/>
    </location>
</feature>
<name>A0ABU0LS46_9HYPH</name>
<dbReference type="Proteomes" id="UP001235094">
    <property type="component" value="Unassembled WGS sequence"/>
</dbReference>
<evidence type="ECO:0008006" key="4">
    <source>
        <dbReference type="Google" id="ProtNLM"/>
    </source>
</evidence>
<evidence type="ECO:0000313" key="2">
    <source>
        <dbReference type="EMBL" id="MDQ0511537.1"/>
    </source>
</evidence>
<gene>
    <name evidence="2" type="ORF">QOZ99_002436</name>
</gene>
<protein>
    <recommendedName>
        <fullName evidence="4">MxaH protein</fullName>
    </recommendedName>
</protein>
<proteinExistence type="predicted"/>
<evidence type="ECO:0000313" key="3">
    <source>
        <dbReference type="Proteomes" id="UP001235094"/>
    </source>
</evidence>